<dbReference type="InterPro" id="IPR001524">
    <property type="entry name" value="Glyco_hydro_6_CS"/>
</dbReference>
<dbReference type="SUPFAM" id="SSF51989">
    <property type="entry name" value="Glycosyl hydrolases family 6, cellulases"/>
    <property type="match status" value="1"/>
</dbReference>
<dbReference type="PROSITE" id="PS00656">
    <property type="entry name" value="GLYCOSYL_HYDROL_F6_2"/>
    <property type="match status" value="1"/>
</dbReference>
<dbReference type="GO" id="GO:0005576">
    <property type="term" value="C:extracellular region"/>
    <property type="evidence" value="ECO:0007669"/>
    <property type="project" value="InterPro"/>
</dbReference>
<dbReference type="PIRSF" id="PIRSF001100">
    <property type="entry name" value="Beta_cellobiohydrolase"/>
    <property type="match status" value="1"/>
</dbReference>
<dbReference type="HOGENOM" id="CLU_015488_0_0_1"/>
<feature type="binding site" evidence="9">
    <location>
        <position position="398"/>
    </location>
    <ligand>
        <name>substrate</name>
    </ligand>
</feature>
<feature type="binding site" evidence="9">
    <location>
        <position position="141"/>
    </location>
    <ligand>
        <name>substrate</name>
    </ligand>
</feature>
<evidence type="ECO:0000256" key="5">
    <source>
        <dbReference type="ARBA" id="ARBA00023277"/>
    </source>
</evidence>
<keyword evidence="6 12" id="KW-0326">Glycosidase</keyword>
<keyword evidence="5 12" id="KW-0119">Carbohydrate metabolism</keyword>
<feature type="active site" description="Proton acceptor" evidence="8">
    <location>
        <position position="404"/>
    </location>
</feature>
<feature type="binding site" evidence="9">
    <location>
        <position position="402"/>
    </location>
    <ligand>
        <name>substrate</name>
    </ligand>
</feature>
<dbReference type="EMBL" id="JH930472">
    <property type="protein sequence ID" value="EKM55325.1"/>
    <property type="molecule type" value="Genomic_DNA"/>
</dbReference>
<organism evidence="15 16">
    <name type="scientific">Phanerochaete carnosa (strain HHB-10118-sp)</name>
    <name type="common">White-rot fungus</name>
    <name type="synonym">Peniophora carnosa</name>
    <dbReference type="NCBI Taxonomy" id="650164"/>
    <lineage>
        <taxon>Eukaryota</taxon>
        <taxon>Fungi</taxon>
        <taxon>Dikarya</taxon>
        <taxon>Basidiomycota</taxon>
        <taxon>Agaricomycotina</taxon>
        <taxon>Agaricomycetes</taxon>
        <taxon>Polyporales</taxon>
        <taxon>Phanerochaetaceae</taxon>
        <taxon>Phanerochaete</taxon>
    </lineage>
</organism>
<dbReference type="GO" id="GO:0030245">
    <property type="term" value="P:cellulose catabolic process"/>
    <property type="evidence" value="ECO:0007669"/>
    <property type="project" value="UniProtKB-KW"/>
</dbReference>
<dbReference type="AlphaFoldDB" id="K5W855"/>
<feature type="binding site" evidence="9">
    <location>
        <position position="274"/>
    </location>
    <ligand>
        <name>substrate</name>
    </ligand>
</feature>
<dbReference type="Pfam" id="PF01341">
    <property type="entry name" value="Glyco_hydro_6"/>
    <property type="match status" value="1"/>
</dbReference>
<comment type="similarity">
    <text evidence="12">Belongs to the glycosyl hydrolase family 6.</text>
</comment>
<evidence type="ECO:0000256" key="3">
    <source>
        <dbReference type="ARBA" id="ARBA00023001"/>
    </source>
</evidence>
<dbReference type="OrthoDB" id="64893at2759"/>
<dbReference type="Proteomes" id="UP000008370">
    <property type="component" value="Unassembled WGS sequence"/>
</dbReference>
<dbReference type="SUPFAM" id="SSF57180">
    <property type="entry name" value="Cellulose-binding domain"/>
    <property type="match status" value="1"/>
</dbReference>
<feature type="region of interest" description="Disordered" evidence="13">
    <location>
        <begin position="75"/>
        <end position="94"/>
    </location>
</feature>
<dbReference type="GO" id="GO:0004553">
    <property type="term" value="F:hydrolase activity, hydrolyzing O-glycosyl compounds"/>
    <property type="evidence" value="ECO:0007669"/>
    <property type="project" value="InterPro"/>
</dbReference>
<name>K5W855_PHACS</name>
<feature type="binding site" evidence="9">
    <location>
        <position position="139"/>
    </location>
    <ligand>
        <name>substrate</name>
    </ligand>
</feature>
<dbReference type="InterPro" id="IPR035971">
    <property type="entry name" value="CBD_sf"/>
</dbReference>
<keyword evidence="2 12" id="KW-0378">Hydrolase</keyword>
<sequence>MKSAFLAALVTVLPAYVAGQAQEYDQCGGTGWAGPTSCVSGTTCTVLNPYYSQCLPGTAVPSSVSSVSSISSHSSSVSSAPSTGPTGTPTPTAGNPWTGYEIFLSPYYASEVQAAVEQISDSTLAAQAATIANIPTFTWLDSTSKIPDLGTYLANASALGKSTGTKQLLQIVIYDLPDRDCAAKASNGEFTIADNGQANYENYIDQIVALIKQYPDVRVVAVIEPDSLANLVTNLSVQECAEAQTTYLACVNYALTNLAGAGVYMYIDAGHAGWLGWPANLSPAAQLFTQVWTNAGKSPLIKGLATDVANYNALNAASPDPITQGNPNYDEMLYINALAPVLQQQGWDATFIVDQARSGVQNIRNQWGDWCNIKGAGFGTRPTTNTGSSFIDSIVWVKPGGECDGTSNSSSPRYDSTCSLSDALQPAPEAGTWFQAYFETLVSAANPPISA</sequence>
<dbReference type="PANTHER" id="PTHR34876:SF4">
    <property type="entry name" value="1,4-BETA-D-GLUCAN CELLOBIOHYDROLASE C-RELATED"/>
    <property type="match status" value="1"/>
</dbReference>
<feature type="active site" evidence="10">
    <location>
        <position position="180"/>
    </location>
</feature>
<keyword evidence="16" id="KW-1185">Reference proteome</keyword>
<dbReference type="SMART" id="SM00236">
    <property type="entry name" value="fCBD"/>
    <property type="match status" value="1"/>
</dbReference>
<feature type="active site" description="Proton donor" evidence="8 11">
    <location>
        <position position="226"/>
    </location>
</feature>
<evidence type="ECO:0000256" key="2">
    <source>
        <dbReference type="ARBA" id="ARBA00022801"/>
    </source>
</evidence>
<evidence type="ECO:0000259" key="14">
    <source>
        <dbReference type="PROSITE" id="PS51164"/>
    </source>
</evidence>
<feature type="binding site" evidence="9">
    <location>
        <position position="370"/>
    </location>
    <ligand>
        <name>substrate</name>
    </ligand>
</feature>
<dbReference type="PRINTS" id="PR00733">
    <property type="entry name" value="GLHYDRLASE6"/>
</dbReference>
<proteinExistence type="inferred from homology"/>
<evidence type="ECO:0000256" key="6">
    <source>
        <dbReference type="ARBA" id="ARBA00023295"/>
    </source>
</evidence>
<evidence type="ECO:0000256" key="13">
    <source>
        <dbReference type="SAM" id="MobiDB-lite"/>
    </source>
</evidence>
<evidence type="ECO:0000256" key="10">
    <source>
        <dbReference type="PROSITE-ProRule" id="PRU10056"/>
    </source>
</evidence>
<evidence type="ECO:0000256" key="1">
    <source>
        <dbReference type="ARBA" id="ARBA00022729"/>
    </source>
</evidence>
<accession>K5W855</accession>
<dbReference type="InterPro" id="IPR016288">
    <property type="entry name" value="Beta_cellobiohydrolase"/>
</dbReference>
<dbReference type="Pfam" id="PF00734">
    <property type="entry name" value="CBM_1"/>
    <property type="match status" value="1"/>
</dbReference>
<keyword evidence="4" id="KW-1015">Disulfide bond</keyword>
<evidence type="ECO:0000313" key="16">
    <source>
        <dbReference type="Proteomes" id="UP000008370"/>
    </source>
</evidence>
<dbReference type="PROSITE" id="PS51164">
    <property type="entry name" value="CBM1_2"/>
    <property type="match status" value="1"/>
</dbReference>
<protein>
    <recommendedName>
        <fullName evidence="12">Glucanase</fullName>
        <ecNumber evidence="12">3.2.1.-</ecNumber>
    </recommendedName>
</protein>
<dbReference type="PROSITE" id="PS00655">
    <property type="entry name" value="GLYCOSYL_HYDROL_F6_1"/>
    <property type="match status" value="1"/>
</dbReference>
<dbReference type="GO" id="GO:0030248">
    <property type="term" value="F:cellulose binding"/>
    <property type="evidence" value="ECO:0007669"/>
    <property type="project" value="InterPro"/>
</dbReference>
<dbReference type="RefSeq" id="XP_007395653.1">
    <property type="nucleotide sequence ID" value="XM_007395591.1"/>
</dbReference>
<evidence type="ECO:0000256" key="4">
    <source>
        <dbReference type="ARBA" id="ARBA00023157"/>
    </source>
</evidence>
<feature type="chain" id="PRO_5005138138" description="Glucanase" evidence="12">
    <location>
        <begin position="20"/>
        <end position="451"/>
    </location>
</feature>
<dbReference type="InterPro" id="IPR000254">
    <property type="entry name" value="CBD"/>
</dbReference>
<feature type="binding site" evidence="9">
    <location>
        <position position="310"/>
    </location>
    <ligand>
        <name>substrate</name>
    </ligand>
</feature>
<evidence type="ECO:0000256" key="11">
    <source>
        <dbReference type="PROSITE-ProRule" id="PRU10057"/>
    </source>
</evidence>
<feature type="binding site" evidence="9">
    <location>
        <position position="271"/>
    </location>
    <ligand>
        <name>substrate</name>
    </ligand>
</feature>
<keyword evidence="3 12" id="KW-0136">Cellulose degradation</keyword>
<dbReference type="FunFam" id="3.20.20.40:FF:000001">
    <property type="entry name" value="Glucanase"/>
    <property type="match status" value="1"/>
</dbReference>
<dbReference type="PROSITE" id="PS00562">
    <property type="entry name" value="CBM1_1"/>
    <property type="match status" value="1"/>
</dbReference>
<dbReference type="EC" id="3.2.1.-" evidence="12"/>
<reference evidence="15 16" key="1">
    <citation type="journal article" date="2012" name="BMC Genomics">
        <title>Comparative genomics of the white-rot fungi, Phanerochaete carnosa and P. chrysosporium, to elucidate the genetic basis of the distinct wood types they colonize.</title>
        <authorList>
            <person name="Suzuki H."/>
            <person name="MacDonald J."/>
            <person name="Syed K."/>
            <person name="Salamov A."/>
            <person name="Hori C."/>
            <person name="Aerts A."/>
            <person name="Henrissat B."/>
            <person name="Wiebenga A."/>
            <person name="vanKuyk P.A."/>
            <person name="Barry K."/>
            <person name="Lindquist E."/>
            <person name="LaButti K."/>
            <person name="Lapidus A."/>
            <person name="Lucas S."/>
            <person name="Coutinho P."/>
            <person name="Gong Y."/>
            <person name="Samejima M."/>
            <person name="Mahadevan R."/>
            <person name="Abou-Zaid M."/>
            <person name="de Vries R.P."/>
            <person name="Igarashi K."/>
            <person name="Yadav J.S."/>
            <person name="Grigoriev I.V."/>
            <person name="Master E.R."/>
        </authorList>
    </citation>
    <scope>NUCLEOTIDE SEQUENCE [LARGE SCALE GENOMIC DNA]</scope>
    <source>
        <strain evidence="15 16">HHB-10118-sp</strain>
    </source>
</reference>
<dbReference type="PANTHER" id="PTHR34876">
    <property type="match status" value="1"/>
</dbReference>
<evidence type="ECO:0000313" key="15">
    <source>
        <dbReference type="EMBL" id="EKM55325.1"/>
    </source>
</evidence>
<keyword evidence="7 12" id="KW-0624">Polysaccharide degradation</keyword>
<dbReference type="InterPro" id="IPR036434">
    <property type="entry name" value="Beta_cellobiohydrolase_sf"/>
</dbReference>
<keyword evidence="1 12" id="KW-0732">Signal</keyword>
<dbReference type="Gene3D" id="3.20.20.40">
    <property type="entry name" value="1, 4-beta cellobiohydrolase"/>
    <property type="match status" value="1"/>
</dbReference>
<dbReference type="STRING" id="650164.K5W855"/>
<evidence type="ECO:0000256" key="12">
    <source>
        <dbReference type="RuleBase" id="RU361186"/>
    </source>
</evidence>
<evidence type="ECO:0000256" key="7">
    <source>
        <dbReference type="ARBA" id="ARBA00023326"/>
    </source>
</evidence>
<feature type="signal peptide" evidence="12">
    <location>
        <begin position="1"/>
        <end position="19"/>
    </location>
</feature>
<dbReference type="InParanoid" id="K5W855"/>
<gene>
    <name evidence="15" type="ORF">PHACADRAFT_255866</name>
</gene>
<evidence type="ECO:0000256" key="9">
    <source>
        <dbReference type="PIRSR" id="PIRSR001100-2"/>
    </source>
</evidence>
<dbReference type="KEGG" id="pco:PHACADRAFT_255866"/>
<dbReference type="GeneID" id="18916412"/>
<evidence type="ECO:0000256" key="8">
    <source>
        <dbReference type="PIRSR" id="PIRSR001100-1"/>
    </source>
</evidence>
<feature type="domain" description="CBM1" evidence="14">
    <location>
        <begin position="19"/>
        <end position="55"/>
    </location>
</feature>